<comment type="caution">
    <text evidence="1">The sequence shown here is derived from an EMBL/GenBank/DDBJ whole genome shotgun (WGS) entry which is preliminary data.</text>
</comment>
<dbReference type="EMBL" id="JARH01000748">
    <property type="protein sequence ID" value="EXF77173.1"/>
    <property type="molecule type" value="Genomic_DNA"/>
</dbReference>
<proteinExistence type="predicted"/>
<reference evidence="1 2" key="1">
    <citation type="submission" date="2014-02" db="EMBL/GenBank/DDBJ databases">
        <title>The genome sequence of Colletotrichum fioriniae PJ7.</title>
        <authorList>
            <person name="Baroncelli R."/>
            <person name="Thon M.R."/>
        </authorList>
    </citation>
    <scope>NUCLEOTIDE SEQUENCE [LARGE SCALE GENOMIC DNA]</scope>
    <source>
        <strain evidence="1 2">PJ7</strain>
    </source>
</reference>
<keyword evidence="2" id="KW-1185">Reference proteome</keyword>
<dbReference type="KEGG" id="cfj:CFIO01_08923"/>
<gene>
    <name evidence="1" type="ORF">CFIO01_08923</name>
</gene>
<name>A0A010RY03_9PEZI</name>
<dbReference type="Proteomes" id="UP000020467">
    <property type="component" value="Unassembled WGS sequence"/>
</dbReference>
<dbReference type="HOGENOM" id="CLU_3421337_0_0_1"/>
<evidence type="ECO:0000313" key="2">
    <source>
        <dbReference type="Proteomes" id="UP000020467"/>
    </source>
</evidence>
<dbReference type="AlphaFoldDB" id="A0A010RY03"/>
<protein>
    <submittedName>
        <fullName evidence="1">Uncharacterized protein</fullName>
    </submittedName>
</protein>
<evidence type="ECO:0000313" key="1">
    <source>
        <dbReference type="EMBL" id="EXF77173.1"/>
    </source>
</evidence>
<accession>A0A010RY03</accession>
<sequence length="24" mass="2798">MDSVLLDDSADMRLRSFHSSRPYV</sequence>
<organism evidence="1 2">
    <name type="scientific">Colletotrichum fioriniae PJ7</name>
    <dbReference type="NCBI Taxonomy" id="1445577"/>
    <lineage>
        <taxon>Eukaryota</taxon>
        <taxon>Fungi</taxon>
        <taxon>Dikarya</taxon>
        <taxon>Ascomycota</taxon>
        <taxon>Pezizomycotina</taxon>
        <taxon>Sordariomycetes</taxon>
        <taxon>Hypocreomycetidae</taxon>
        <taxon>Glomerellales</taxon>
        <taxon>Glomerellaceae</taxon>
        <taxon>Colletotrichum</taxon>
        <taxon>Colletotrichum acutatum species complex</taxon>
    </lineage>
</organism>